<feature type="compositionally biased region" description="Basic and acidic residues" evidence="1">
    <location>
        <begin position="1"/>
        <end position="19"/>
    </location>
</feature>
<dbReference type="EMBL" id="BJNV01000042">
    <property type="protein sequence ID" value="GEC96372.1"/>
    <property type="molecule type" value="Genomic_DNA"/>
</dbReference>
<accession>A0A4Y4CW72</accession>
<proteinExistence type="predicted"/>
<reference evidence="2 3" key="1">
    <citation type="submission" date="2019-06" db="EMBL/GenBank/DDBJ databases">
        <title>Whole genome shotgun sequence of Zoogloea ramigera NBRC 15342.</title>
        <authorList>
            <person name="Hosoyama A."/>
            <person name="Uohara A."/>
            <person name="Ohji S."/>
            <person name="Ichikawa N."/>
        </authorList>
    </citation>
    <scope>NUCLEOTIDE SEQUENCE [LARGE SCALE GENOMIC DNA]</scope>
    <source>
        <strain evidence="2 3">NBRC 15342</strain>
    </source>
</reference>
<feature type="region of interest" description="Disordered" evidence="1">
    <location>
        <begin position="1"/>
        <end position="29"/>
    </location>
</feature>
<evidence type="ECO:0000313" key="2">
    <source>
        <dbReference type="EMBL" id="GEC96372.1"/>
    </source>
</evidence>
<protein>
    <submittedName>
        <fullName evidence="2">Uncharacterized protein</fullName>
    </submittedName>
</protein>
<keyword evidence="3" id="KW-1185">Reference proteome</keyword>
<comment type="caution">
    <text evidence="2">The sequence shown here is derived from an EMBL/GenBank/DDBJ whole genome shotgun (WGS) entry which is preliminary data.</text>
</comment>
<sequence>MAAADNDHVESGGVKHWETGEGGSGEPNNTALRCKNTALRTPVEAKINAFTTAYRILKSALGALPAVRWREFGPYVSWGAQYRRRAAVKK</sequence>
<dbReference type="Proteomes" id="UP000318422">
    <property type="component" value="Unassembled WGS sequence"/>
</dbReference>
<dbReference type="AlphaFoldDB" id="A0A4Y4CW72"/>
<evidence type="ECO:0000256" key="1">
    <source>
        <dbReference type="SAM" id="MobiDB-lite"/>
    </source>
</evidence>
<gene>
    <name evidence="2" type="ORF">ZRA01_24450</name>
</gene>
<evidence type="ECO:0000313" key="3">
    <source>
        <dbReference type="Proteomes" id="UP000318422"/>
    </source>
</evidence>
<name>A0A4Y4CW72_ZOORA</name>
<organism evidence="2 3">
    <name type="scientific">Zoogloea ramigera</name>
    <dbReference type="NCBI Taxonomy" id="350"/>
    <lineage>
        <taxon>Bacteria</taxon>
        <taxon>Pseudomonadati</taxon>
        <taxon>Pseudomonadota</taxon>
        <taxon>Betaproteobacteria</taxon>
        <taxon>Rhodocyclales</taxon>
        <taxon>Zoogloeaceae</taxon>
        <taxon>Zoogloea</taxon>
    </lineage>
</organism>